<keyword evidence="2" id="KW-1185">Reference proteome</keyword>
<accession>A0AAE0CHX6</accession>
<evidence type="ECO:0000313" key="1">
    <source>
        <dbReference type="EMBL" id="KAK3254644.1"/>
    </source>
</evidence>
<dbReference type="EMBL" id="LGRX02023330">
    <property type="protein sequence ID" value="KAK3254644.1"/>
    <property type="molecule type" value="Genomic_DNA"/>
</dbReference>
<organism evidence="1 2">
    <name type="scientific">Cymbomonas tetramitiformis</name>
    <dbReference type="NCBI Taxonomy" id="36881"/>
    <lineage>
        <taxon>Eukaryota</taxon>
        <taxon>Viridiplantae</taxon>
        <taxon>Chlorophyta</taxon>
        <taxon>Pyramimonadophyceae</taxon>
        <taxon>Pyramimonadales</taxon>
        <taxon>Pyramimonadaceae</taxon>
        <taxon>Cymbomonas</taxon>
    </lineage>
</organism>
<dbReference type="AlphaFoldDB" id="A0AAE0CHX6"/>
<dbReference type="Proteomes" id="UP001190700">
    <property type="component" value="Unassembled WGS sequence"/>
</dbReference>
<protein>
    <submittedName>
        <fullName evidence="1">Uncharacterized protein</fullName>
    </submittedName>
</protein>
<reference evidence="1 2" key="1">
    <citation type="journal article" date="2015" name="Genome Biol. Evol.">
        <title>Comparative Genomics of a Bacterivorous Green Alga Reveals Evolutionary Causalities and Consequences of Phago-Mixotrophic Mode of Nutrition.</title>
        <authorList>
            <person name="Burns J.A."/>
            <person name="Paasch A."/>
            <person name="Narechania A."/>
            <person name="Kim E."/>
        </authorList>
    </citation>
    <scope>NUCLEOTIDE SEQUENCE [LARGE SCALE GENOMIC DNA]</scope>
    <source>
        <strain evidence="1 2">PLY_AMNH</strain>
    </source>
</reference>
<sequence length="77" mass="8589">MHDAIAYSESTMDLLEDSEPPSVEELGERIYTAHNMFKGVFVLPTSHYTVIQLRAGMECSTTVHGGTEALRTKRAFI</sequence>
<name>A0AAE0CHX6_9CHLO</name>
<proteinExistence type="predicted"/>
<gene>
    <name evidence="1" type="ORF">CYMTET_36149</name>
</gene>
<comment type="caution">
    <text evidence="1">The sequence shown here is derived from an EMBL/GenBank/DDBJ whole genome shotgun (WGS) entry which is preliminary data.</text>
</comment>
<evidence type="ECO:0000313" key="2">
    <source>
        <dbReference type="Proteomes" id="UP001190700"/>
    </source>
</evidence>